<proteinExistence type="predicted"/>
<accession>A0A5Q6PJH5</accession>
<name>A0A5Q6PJH5_VIBCL</name>
<organism evidence="1 2">
    <name type="scientific">Vibrio cholerae</name>
    <dbReference type="NCBI Taxonomy" id="666"/>
    <lineage>
        <taxon>Bacteria</taxon>
        <taxon>Pseudomonadati</taxon>
        <taxon>Pseudomonadota</taxon>
        <taxon>Gammaproteobacteria</taxon>
        <taxon>Vibrionales</taxon>
        <taxon>Vibrionaceae</taxon>
        <taxon>Vibrio</taxon>
    </lineage>
</organism>
<sequence>MKFIAAHTAIVSQAEEGKPFSFFYLQAVEVDDIHFEKIKADLGFNDMDDDEDSPMCMADLTKCSSFNLYSIRQFVKPITPDCTPLHELHPNLKCSSTMPDFVIPYVEGLKLGEWLGFDHELSRDLSKKFCEYPSVDGFISYLSECDVKNPSDLESNLIEGKFTVKFSEQSITPTLIIESWDFKKLGGLDVKQAERLQGAFDRYCRAVSNDNYSATQTLQYTQAKAELLSLKGCKPENC</sequence>
<evidence type="ECO:0000313" key="1">
    <source>
        <dbReference type="EMBL" id="KAA1254799.1"/>
    </source>
</evidence>
<reference evidence="1 2" key="1">
    <citation type="submission" date="2019-09" db="EMBL/GenBank/DDBJ databases">
        <authorList>
            <person name="Kritzky A."/>
            <person name="Schelkanova E.Y."/>
            <person name="Alkhova Z.V."/>
            <person name="Smirnova N.I."/>
        </authorList>
    </citation>
    <scope>NUCLEOTIDE SEQUENCE [LARGE SCALE GENOMIC DNA]</scope>
    <source>
        <strain evidence="1 2">M1526</strain>
    </source>
</reference>
<comment type="caution">
    <text evidence="1">The sequence shown here is derived from an EMBL/GenBank/DDBJ whole genome shotgun (WGS) entry which is preliminary data.</text>
</comment>
<gene>
    <name evidence="1" type="ORF">F0M16_11065</name>
</gene>
<dbReference type="EMBL" id="VUAA01000010">
    <property type="protein sequence ID" value="KAA1254799.1"/>
    <property type="molecule type" value="Genomic_DNA"/>
</dbReference>
<dbReference type="AlphaFoldDB" id="A0A5Q6PJH5"/>
<evidence type="ECO:0000313" key="2">
    <source>
        <dbReference type="Proteomes" id="UP000323225"/>
    </source>
</evidence>
<protein>
    <submittedName>
        <fullName evidence="1">Uncharacterized protein</fullName>
    </submittedName>
</protein>
<dbReference type="Proteomes" id="UP000323225">
    <property type="component" value="Unassembled WGS sequence"/>
</dbReference>